<sequence>MDVMRGILKIRPDGRSRHVFAVFGCVLIGAGFLTGSASAGPRQPTAAEPAAVADAVAAANTLAPADALASASTVAAANAGAVAAGCGGTIGGAHDFNGDLKRDIAIADPGANNGAGQIVVQYEGVAGTQVIDQTFASGGAFAAGAEDQFGFAMEAVDWNSDSCTDLLVGVPYEDSTAGGRDHGMVHLIYGSPDGLGKGKASENWTQGSGGFGNVAEGRDNFGFAVAAARTAAFEPYLLIGAPGEDLGDIWDAGIVHVVRGTANYAMWSGNGVPGDPERDDQVGYALDASTHHFVLGRPGQTVSGQGFAGASQVYSSVAMNGDLPKWVADINQDSKDTAGTEIPGVARRGDQWGKSVAIIQYKGTATSLLAVGVPNEEVGGVPDAGMVQRFVVTDTAYSVLGAVTEATPGIGGDPQRGGYFGFSVRLAHHAAPGPVTDDTLLLAVGVPGKDVRGVRNAGTIRVFRATSTTIPGDIGVDRDTILPGDPTAGEMIGMAMSESAARLHIGTPTGDDKLFGIPWFWLAAGTLNYDYVFPNAGTTAPAGSALIGWTAS</sequence>
<dbReference type="AlphaFoldDB" id="A0AAE3ZLJ8"/>
<comment type="caution">
    <text evidence="1">The sequence shown here is derived from an EMBL/GenBank/DDBJ whole genome shotgun (WGS) entry which is preliminary data.</text>
</comment>
<dbReference type="Proteomes" id="UP001183629">
    <property type="component" value="Unassembled WGS sequence"/>
</dbReference>
<dbReference type="SMART" id="SM00191">
    <property type="entry name" value="Int_alpha"/>
    <property type="match status" value="4"/>
</dbReference>
<dbReference type="Gene3D" id="2.130.10.130">
    <property type="entry name" value="Integrin alpha, N-terminal"/>
    <property type="match status" value="2"/>
</dbReference>
<name>A0AAE3ZLJ8_9ACTN</name>
<keyword evidence="2" id="KW-1185">Reference proteome</keyword>
<proteinExistence type="predicted"/>
<reference evidence="1 2" key="1">
    <citation type="submission" date="2023-07" db="EMBL/GenBank/DDBJ databases">
        <title>Sequencing the genomes of 1000 actinobacteria strains.</title>
        <authorList>
            <person name="Klenk H.-P."/>
        </authorList>
    </citation>
    <scope>NUCLEOTIDE SEQUENCE [LARGE SCALE GENOMIC DNA]</scope>
    <source>
        <strain evidence="1 2">DSM 44711</strain>
    </source>
</reference>
<evidence type="ECO:0000313" key="1">
    <source>
        <dbReference type="EMBL" id="MDR7322143.1"/>
    </source>
</evidence>
<dbReference type="PANTHER" id="PTHR36220">
    <property type="entry name" value="UNNAMED PRODUCT"/>
    <property type="match status" value="1"/>
</dbReference>
<dbReference type="InterPro" id="IPR013519">
    <property type="entry name" value="Int_alpha_beta-p"/>
</dbReference>
<dbReference type="InterPro" id="IPR028994">
    <property type="entry name" value="Integrin_alpha_N"/>
</dbReference>
<dbReference type="RefSeq" id="WP_310412067.1">
    <property type="nucleotide sequence ID" value="NZ_JAVDYC010000001.1"/>
</dbReference>
<accession>A0AAE3ZLJ8</accession>
<dbReference type="PANTHER" id="PTHR36220:SF1">
    <property type="entry name" value="GAMMA TUBULIN COMPLEX COMPONENT C-TERMINAL DOMAIN-CONTAINING PROTEIN"/>
    <property type="match status" value="1"/>
</dbReference>
<evidence type="ECO:0008006" key="3">
    <source>
        <dbReference type="Google" id="ProtNLM"/>
    </source>
</evidence>
<dbReference type="EMBL" id="JAVDYC010000001">
    <property type="protein sequence ID" value="MDR7322143.1"/>
    <property type="molecule type" value="Genomic_DNA"/>
</dbReference>
<protein>
    <recommendedName>
        <fullName evidence="3">FG-GAP repeat protein</fullName>
    </recommendedName>
</protein>
<dbReference type="SUPFAM" id="SSF69318">
    <property type="entry name" value="Integrin alpha N-terminal domain"/>
    <property type="match status" value="1"/>
</dbReference>
<organism evidence="1 2">
    <name type="scientific">Catenuloplanes niger</name>
    <dbReference type="NCBI Taxonomy" id="587534"/>
    <lineage>
        <taxon>Bacteria</taxon>
        <taxon>Bacillati</taxon>
        <taxon>Actinomycetota</taxon>
        <taxon>Actinomycetes</taxon>
        <taxon>Micromonosporales</taxon>
        <taxon>Micromonosporaceae</taxon>
        <taxon>Catenuloplanes</taxon>
    </lineage>
</organism>
<dbReference type="PROSITE" id="PS51470">
    <property type="entry name" value="FG_GAP"/>
    <property type="match status" value="1"/>
</dbReference>
<gene>
    <name evidence="1" type="ORF">J2S44_002393</name>
</gene>
<evidence type="ECO:0000313" key="2">
    <source>
        <dbReference type="Proteomes" id="UP001183629"/>
    </source>
</evidence>